<comment type="caution">
    <text evidence="2">The sequence shown here is derived from an EMBL/GenBank/DDBJ whole genome shotgun (WGS) entry which is preliminary data.</text>
</comment>
<accession>A0ABP8HYR9</accession>
<dbReference type="SMART" id="SM01321">
    <property type="entry name" value="Y1_Tnp"/>
    <property type="match status" value="1"/>
</dbReference>
<dbReference type="Proteomes" id="UP001501153">
    <property type="component" value="Unassembled WGS sequence"/>
</dbReference>
<name>A0ABP8HYR9_9BACT</name>
<evidence type="ECO:0000313" key="2">
    <source>
        <dbReference type="EMBL" id="GAA4347572.1"/>
    </source>
</evidence>
<dbReference type="InterPro" id="IPR002686">
    <property type="entry name" value="Transposase_17"/>
</dbReference>
<dbReference type="InterPro" id="IPR036515">
    <property type="entry name" value="Transposase_17_sf"/>
</dbReference>
<evidence type="ECO:0000313" key="3">
    <source>
        <dbReference type="Proteomes" id="UP001501153"/>
    </source>
</evidence>
<proteinExistence type="predicted"/>
<dbReference type="RefSeq" id="WP_345233113.1">
    <property type="nucleotide sequence ID" value="NZ_BAABGZ010000008.1"/>
</dbReference>
<feature type="domain" description="Transposase IS200-like" evidence="1">
    <location>
        <begin position="75"/>
        <end position="178"/>
    </location>
</feature>
<dbReference type="SUPFAM" id="SSF143422">
    <property type="entry name" value="Transposase IS200-like"/>
    <property type="match status" value="1"/>
</dbReference>
<keyword evidence="3" id="KW-1185">Reference proteome</keyword>
<dbReference type="EMBL" id="BAABGZ010000008">
    <property type="protein sequence ID" value="GAA4347572.1"/>
    <property type="molecule type" value="Genomic_DNA"/>
</dbReference>
<dbReference type="Gene3D" id="3.30.70.1290">
    <property type="entry name" value="Transposase IS200-like"/>
    <property type="match status" value="1"/>
</dbReference>
<evidence type="ECO:0000259" key="1">
    <source>
        <dbReference type="SMART" id="SM01321"/>
    </source>
</evidence>
<reference evidence="3" key="1">
    <citation type="journal article" date="2019" name="Int. J. Syst. Evol. Microbiol.">
        <title>The Global Catalogue of Microorganisms (GCM) 10K type strain sequencing project: providing services to taxonomists for standard genome sequencing and annotation.</title>
        <authorList>
            <consortium name="The Broad Institute Genomics Platform"/>
            <consortium name="The Broad Institute Genome Sequencing Center for Infectious Disease"/>
            <person name="Wu L."/>
            <person name="Ma J."/>
        </authorList>
    </citation>
    <scope>NUCLEOTIDE SEQUENCE [LARGE SCALE GENOMIC DNA]</scope>
    <source>
        <strain evidence="3">JCM 17923</strain>
    </source>
</reference>
<organism evidence="2 3">
    <name type="scientific">Hymenobacter saemangeumensis</name>
    <dbReference type="NCBI Taxonomy" id="1084522"/>
    <lineage>
        <taxon>Bacteria</taxon>
        <taxon>Pseudomonadati</taxon>
        <taxon>Bacteroidota</taxon>
        <taxon>Cytophagia</taxon>
        <taxon>Cytophagales</taxon>
        <taxon>Hymenobacteraceae</taxon>
        <taxon>Hymenobacter</taxon>
    </lineage>
</organism>
<protein>
    <recommendedName>
        <fullName evidence="1">Transposase IS200-like domain-containing protein</fullName>
    </recommendedName>
</protein>
<sequence length="199" mass="21955">MDQTILLTFRLHGSIPASTGRELKAGLRAAQEAVQAQADAGASPAETAAARQRAQKAFFAKYDAVLDRAPSGPRYFELEQMAEVLAGEIMMLEETGFTVHGFAILPNHAHAVLHLPARSSLSLAKSLDLLHLRSATACRRLVRPRLPPEAEFWQAGWHEYAVQDEVELARLLAYLKQQAQKAGLPARFSEWPYIDEVIG</sequence>
<gene>
    <name evidence="2" type="ORF">GCM10023185_02700</name>
</gene>